<dbReference type="Pfam" id="PF07648">
    <property type="entry name" value="Kazal_2"/>
    <property type="match status" value="2"/>
</dbReference>
<dbReference type="InterPro" id="IPR050653">
    <property type="entry name" value="Prot_Inhib_GrowthFact_Antg"/>
</dbReference>
<dbReference type="RefSeq" id="XP_024577801.1">
    <property type="nucleotide sequence ID" value="XM_024727200.1"/>
</dbReference>
<sequence>MTKFHLCILIGAAAFLTAEALDSPDCNFACLDVMKPVCGSDGYIYPNKCYRDRASCESIKAGKGAITECDQASTAPKNCPVCPVYDDPVCGSDGITYTNVCELNWTKCQHPELNLTHVLDGTCQQFCSTIK</sequence>
<dbReference type="InterPro" id="IPR002350">
    <property type="entry name" value="Kazal_dom"/>
</dbReference>
<accession>A0A0P1AJ97</accession>
<dbReference type="PANTHER" id="PTHR10913:SF45">
    <property type="entry name" value="FOLLISTATIN, ISOFORM A-RELATED"/>
    <property type="match status" value="1"/>
</dbReference>
<dbReference type="OMA" id="HNARSAM"/>
<keyword evidence="2" id="KW-0722">Serine protease inhibitor</keyword>
<dbReference type="SMART" id="SM00280">
    <property type="entry name" value="KAZAL"/>
    <property type="match status" value="2"/>
</dbReference>
<dbReference type="GeneID" id="36406834"/>
<dbReference type="CDD" id="cd00104">
    <property type="entry name" value="KAZAL_FS"/>
    <property type="match status" value="2"/>
</dbReference>
<evidence type="ECO:0000313" key="7">
    <source>
        <dbReference type="Proteomes" id="UP000054928"/>
    </source>
</evidence>
<feature type="domain" description="Kazal-like" evidence="5">
    <location>
        <begin position="20"/>
        <end position="71"/>
    </location>
</feature>
<feature type="domain" description="Kazal-like" evidence="5">
    <location>
        <begin position="73"/>
        <end position="125"/>
    </location>
</feature>
<dbReference type="Proteomes" id="UP000054928">
    <property type="component" value="Unassembled WGS sequence"/>
</dbReference>
<proteinExistence type="predicted"/>
<evidence type="ECO:0000256" key="3">
    <source>
        <dbReference type="ARBA" id="ARBA00023157"/>
    </source>
</evidence>
<evidence type="ECO:0000256" key="1">
    <source>
        <dbReference type="ARBA" id="ARBA00022690"/>
    </source>
</evidence>
<protein>
    <submittedName>
        <fullName evidence="6">Protease inhibitor protein</fullName>
    </submittedName>
</protein>
<feature type="signal peptide" evidence="4">
    <location>
        <begin position="1"/>
        <end position="20"/>
    </location>
</feature>
<evidence type="ECO:0000256" key="2">
    <source>
        <dbReference type="ARBA" id="ARBA00022900"/>
    </source>
</evidence>
<feature type="chain" id="PRO_5006058708" evidence="4">
    <location>
        <begin position="21"/>
        <end position="131"/>
    </location>
</feature>
<keyword evidence="4" id="KW-0732">Signal</keyword>
<dbReference type="SUPFAM" id="SSF100895">
    <property type="entry name" value="Kazal-type serine protease inhibitors"/>
    <property type="match status" value="2"/>
</dbReference>
<evidence type="ECO:0000259" key="5">
    <source>
        <dbReference type="PROSITE" id="PS51465"/>
    </source>
</evidence>
<keyword evidence="3" id="KW-1015">Disulfide bond</keyword>
<keyword evidence="1" id="KW-0646">Protease inhibitor</keyword>
<reference evidence="7" key="1">
    <citation type="submission" date="2014-09" db="EMBL/GenBank/DDBJ databases">
        <authorList>
            <person name="Sharma Rahul"/>
            <person name="Thines Marco"/>
        </authorList>
    </citation>
    <scope>NUCLEOTIDE SEQUENCE [LARGE SCALE GENOMIC DNA]</scope>
</reference>
<dbReference type="PANTHER" id="PTHR10913">
    <property type="entry name" value="FOLLISTATIN-RELATED"/>
    <property type="match status" value="1"/>
</dbReference>
<dbReference type="GO" id="GO:0005576">
    <property type="term" value="C:extracellular region"/>
    <property type="evidence" value="ECO:0007669"/>
    <property type="project" value="TreeGrafter"/>
</dbReference>
<evidence type="ECO:0000313" key="6">
    <source>
        <dbReference type="EMBL" id="CEG41432.1"/>
    </source>
</evidence>
<keyword evidence="7" id="KW-1185">Reference proteome</keyword>
<evidence type="ECO:0000256" key="4">
    <source>
        <dbReference type="SAM" id="SignalP"/>
    </source>
</evidence>
<organism evidence="6 7">
    <name type="scientific">Plasmopara halstedii</name>
    <name type="common">Downy mildew of sunflower</name>
    <dbReference type="NCBI Taxonomy" id="4781"/>
    <lineage>
        <taxon>Eukaryota</taxon>
        <taxon>Sar</taxon>
        <taxon>Stramenopiles</taxon>
        <taxon>Oomycota</taxon>
        <taxon>Peronosporomycetes</taxon>
        <taxon>Peronosporales</taxon>
        <taxon>Peronosporaceae</taxon>
        <taxon>Plasmopara</taxon>
    </lineage>
</organism>
<name>A0A0P1AJ97_PLAHL</name>
<dbReference type="OrthoDB" id="126772at2759"/>
<dbReference type="PROSITE" id="PS51465">
    <property type="entry name" value="KAZAL_2"/>
    <property type="match status" value="2"/>
</dbReference>
<dbReference type="STRING" id="4781.A0A0P1AJ97"/>
<dbReference type="EMBL" id="CCYD01000553">
    <property type="protein sequence ID" value="CEG41432.1"/>
    <property type="molecule type" value="Genomic_DNA"/>
</dbReference>
<dbReference type="InterPro" id="IPR036058">
    <property type="entry name" value="Kazal_dom_sf"/>
</dbReference>
<dbReference type="AlphaFoldDB" id="A0A0P1AJ97"/>
<dbReference type="Gene3D" id="3.30.60.30">
    <property type="match status" value="2"/>
</dbReference>